<accession>A0A382BQY9</accession>
<feature type="non-terminal residue" evidence="1">
    <location>
        <position position="160"/>
    </location>
</feature>
<organism evidence="1">
    <name type="scientific">marine metagenome</name>
    <dbReference type="NCBI Taxonomy" id="408172"/>
    <lineage>
        <taxon>unclassified sequences</taxon>
        <taxon>metagenomes</taxon>
        <taxon>ecological metagenomes</taxon>
    </lineage>
</organism>
<protein>
    <recommendedName>
        <fullName evidence="2">N-acetyltransferase domain-containing protein</fullName>
    </recommendedName>
</protein>
<dbReference type="InterPro" id="IPR016181">
    <property type="entry name" value="Acyl_CoA_acyltransferase"/>
</dbReference>
<proteinExistence type="predicted"/>
<name>A0A382BQY9_9ZZZZ</name>
<dbReference type="SUPFAM" id="SSF55729">
    <property type="entry name" value="Acyl-CoA N-acyltransferases (Nat)"/>
    <property type="match status" value="1"/>
</dbReference>
<reference evidence="1" key="1">
    <citation type="submission" date="2018-05" db="EMBL/GenBank/DDBJ databases">
        <authorList>
            <person name="Lanie J.A."/>
            <person name="Ng W.-L."/>
            <person name="Kazmierczak K.M."/>
            <person name="Andrzejewski T.M."/>
            <person name="Davidsen T.M."/>
            <person name="Wayne K.J."/>
            <person name="Tettelin H."/>
            <person name="Glass J.I."/>
            <person name="Rusch D."/>
            <person name="Podicherti R."/>
            <person name="Tsui H.-C.T."/>
            <person name="Winkler M.E."/>
        </authorList>
    </citation>
    <scope>NUCLEOTIDE SEQUENCE</scope>
</reference>
<dbReference type="Gene3D" id="3.40.630.30">
    <property type="match status" value="1"/>
</dbReference>
<dbReference type="AlphaFoldDB" id="A0A382BQY9"/>
<dbReference type="EMBL" id="UINC01030971">
    <property type="protein sequence ID" value="SVB16248.1"/>
    <property type="molecule type" value="Genomic_DNA"/>
</dbReference>
<gene>
    <name evidence="1" type="ORF">METZ01_LOCUS169102</name>
</gene>
<evidence type="ECO:0000313" key="1">
    <source>
        <dbReference type="EMBL" id="SVB16248.1"/>
    </source>
</evidence>
<sequence>MQFFFSRFHSSIIRTETYLRKLSIGQPGRILFLIFDGDEKLIGHIGVKDVDECTGGLDNVMRGRSGGHPQLIYFAEKTILDWCFGILQLSLVNLVVLSYNMMSIELHMQFGFITEEISSLRKDEESGEIVHRRVAPQYANVDYTCNRMSLTKEEFFSNLV</sequence>
<evidence type="ECO:0008006" key="2">
    <source>
        <dbReference type="Google" id="ProtNLM"/>
    </source>
</evidence>